<evidence type="ECO:0000313" key="2">
    <source>
        <dbReference type="EMBL" id="TCD60962.1"/>
    </source>
</evidence>
<feature type="region of interest" description="Disordered" evidence="1">
    <location>
        <begin position="58"/>
        <end position="84"/>
    </location>
</feature>
<dbReference type="OrthoDB" id="431169at2759"/>
<organism evidence="2 3">
    <name type="scientific">Steccherinum ochraceum</name>
    <dbReference type="NCBI Taxonomy" id="92696"/>
    <lineage>
        <taxon>Eukaryota</taxon>
        <taxon>Fungi</taxon>
        <taxon>Dikarya</taxon>
        <taxon>Basidiomycota</taxon>
        <taxon>Agaricomycotina</taxon>
        <taxon>Agaricomycetes</taxon>
        <taxon>Polyporales</taxon>
        <taxon>Steccherinaceae</taxon>
        <taxon>Steccherinum</taxon>
    </lineage>
</organism>
<comment type="caution">
    <text evidence="2">The sequence shown here is derived from an EMBL/GenBank/DDBJ whole genome shotgun (WGS) entry which is preliminary data.</text>
</comment>
<evidence type="ECO:0000313" key="3">
    <source>
        <dbReference type="Proteomes" id="UP000292702"/>
    </source>
</evidence>
<dbReference type="AlphaFoldDB" id="A0A4R0R1W1"/>
<protein>
    <submittedName>
        <fullName evidence="2">Uncharacterized protein</fullName>
    </submittedName>
</protein>
<keyword evidence="3" id="KW-1185">Reference proteome</keyword>
<dbReference type="STRING" id="92696.A0A4R0R1W1"/>
<name>A0A4R0R1W1_9APHY</name>
<dbReference type="Proteomes" id="UP000292702">
    <property type="component" value="Unassembled WGS sequence"/>
</dbReference>
<sequence length="129" mass="13992">RAEEDERERERKRKEKEAQRLRQNSFAFEAFHSVPQQMVREGANSLLSAENGMMDGGEGAYGLATHPSLQSPPQRDAFGTSPWGTSLRDLGNSAALRKISAPGAIHLLALGPSLRSSHVAVRGTLASQP</sequence>
<evidence type="ECO:0000256" key="1">
    <source>
        <dbReference type="SAM" id="MobiDB-lite"/>
    </source>
</evidence>
<feature type="region of interest" description="Disordered" evidence="1">
    <location>
        <begin position="1"/>
        <end position="21"/>
    </location>
</feature>
<accession>A0A4R0R1W1</accession>
<reference evidence="2 3" key="1">
    <citation type="submission" date="2018-11" db="EMBL/GenBank/DDBJ databases">
        <title>Genome assembly of Steccherinum ochraceum LE-BIN_3174, the white-rot fungus of the Steccherinaceae family (The Residual Polyporoid clade, Polyporales, Basidiomycota).</title>
        <authorList>
            <person name="Fedorova T.V."/>
            <person name="Glazunova O.A."/>
            <person name="Landesman E.O."/>
            <person name="Moiseenko K.V."/>
            <person name="Psurtseva N.V."/>
            <person name="Savinova O.S."/>
            <person name="Shakhova N.V."/>
            <person name="Tyazhelova T.V."/>
            <person name="Vasina D.V."/>
        </authorList>
    </citation>
    <scope>NUCLEOTIDE SEQUENCE [LARGE SCALE GENOMIC DNA]</scope>
    <source>
        <strain evidence="2 3">LE-BIN_3174</strain>
    </source>
</reference>
<feature type="non-terminal residue" evidence="2">
    <location>
        <position position="1"/>
    </location>
</feature>
<dbReference type="EMBL" id="RWJN01000522">
    <property type="protein sequence ID" value="TCD60962.1"/>
    <property type="molecule type" value="Genomic_DNA"/>
</dbReference>
<gene>
    <name evidence="2" type="ORF">EIP91_009258</name>
</gene>
<proteinExistence type="predicted"/>